<dbReference type="GO" id="GO:0004089">
    <property type="term" value="F:carbonate dehydratase activity"/>
    <property type="evidence" value="ECO:0007669"/>
    <property type="project" value="UniProtKB-UniRule"/>
</dbReference>
<dbReference type="InterPro" id="IPR041891">
    <property type="entry name" value="Alpha_CA_prokaryot-like"/>
</dbReference>
<evidence type="ECO:0000256" key="5">
    <source>
        <dbReference type="ARBA" id="ARBA00023239"/>
    </source>
</evidence>
<dbReference type="SUPFAM" id="SSF51069">
    <property type="entry name" value="Carbonic anhydrase"/>
    <property type="match status" value="1"/>
</dbReference>
<comment type="cofactor">
    <cofactor evidence="1 6">
        <name>Zn(2+)</name>
        <dbReference type="ChEBI" id="CHEBI:29105"/>
    </cofactor>
</comment>
<dbReference type="InterPro" id="IPR018338">
    <property type="entry name" value="Carbonic_anhydrase_a-class_CS"/>
</dbReference>
<dbReference type="InterPro" id="IPR001148">
    <property type="entry name" value="CA_dom"/>
</dbReference>
<reference evidence="8" key="1">
    <citation type="submission" date="2019-08" db="EMBL/GenBank/DDBJ databases">
        <title>Reference gene set and small RNA set construction with multiple tissues from Davidia involucrata Baill.</title>
        <authorList>
            <person name="Yang H."/>
            <person name="Zhou C."/>
            <person name="Li G."/>
            <person name="Wang J."/>
            <person name="Gao P."/>
            <person name="Wang M."/>
            <person name="Wang R."/>
            <person name="Zhao Y."/>
        </authorList>
    </citation>
    <scope>NUCLEOTIDE SEQUENCE</scope>
    <source>
        <tissue evidence="8">Mixed with DoveR01_LX</tissue>
    </source>
</reference>
<protein>
    <recommendedName>
        <fullName evidence="2 6">Carbonic anhydrase</fullName>
        <ecNumber evidence="2 6">4.2.1.1</ecNumber>
    </recommendedName>
</protein>
<accession>A0A5B7A4H8</accession>
<feature type="chain" id="PRO_5033907308" description="Carbonic anhydrase" evidence="6">
    <location>
        <begin position="24"/>
        <end position="295"/>
    </location>
</feature>
<dbReference type="Pfam" id="PF00194">
    <property type="entry name" value="Carb_anhydrase"/>
    <property type="match status" value="1"/>
</dbReference>
<feature type="domain" description="Alpha-carbonic anhydrase" evidence="7">
    <location>
        <begin position="28"/>
        <end position="289"/>
    </location>
</feature>
<keyword evidence="5 6" id="KW-0456">Lyase</keyword>
<keyword evidence="4 6" id="KW-0862">Zinc</keyword>
<keyword evidence="3 6" id="KW-0479">Metal-binding</keyword>
<dbReference type="PANTHER" id="PTHR18952:SF236">
    <property type="entry name" value="ALPHA CARBONIC ANHYDRASE 1, CHLOROPLASTIC"/>
    <property type="match status" value="1"/>
</dbReference>
<dbReference type="GO" id="GO:0008270">
    <property type="term" value="F:zinc ion binding"/>
    <property type="evidence" value="ECO:0007669"/>
    <property type="project" value="UniProtKB-UniRule"/>
</dbReference>
<proteinExistence type="inferred from homology"/>
<dbReference type="InterPro" id="IPR023561">
    <property type="entry name" value="Carbonic_anhydrase_a-class"/>
</dbReference>
<sequence>MAARVAFFVVSIALLLSASITEGGGHGVKFSYSGETGPDKWGSLSPTCSQCSEGKSQSPIDIVTGQAVPNKDLKPLRREYHPANATLVNNHFNIEMVFQQTGGELILDNKKYKLKQMHWHSPSEHQINGIRYDAELHLVHAADDGTLTVVGILYKLGPADPLLATIQTKLGELGGKESEIVHKEIEIHRKLEELDGEDSEIAHEKAEIAVGIFDLNLLKQSTPTHKFYRYHGSLTTPPCSESVIWNVLAKVKSISEEQLEALKAPLTSDCKDNARPVQQLNGRRVEIYNSRAIGS</sequence>
<dbReference type="SMART" id="SM01057">
    <property type="entry name" value="Carb_anhydrase"/>
    <property type="match status" value="1"/>
</dbReference>
<dbReference type="InterPro" id="IPR036398">
    <property type="entry name" value="CA_dom_sf"/>
</dbReference>
<evidence type="ECO:0000256" key="2">
    <source>
        <dbReference type="ARBA" id="ARBA00012925"/>
    </source>
</evidence>
<dbReference type="EMBL" id="GHES01020969">
    <property type="protein sequence ID" value="MPA51528.1"/>
    <property type="molecule type" value="Transcribed_RNA"/>
</dbReference>
<evidence type="ECO:0000256" key="4">
    <source>
        <dbReference type="ARBA" id="ARBA00022833"/>
    </source>
</evidence>
<dbReference type="PROSITE" id="PS00162">
    <property type="entry name" value="ALPHA_CA_1"/>
    <property type="match status" value="1"/>
</dbReference>
<organism evidence="8">
    <name type="scientific">Davidia involucrata</name>
    <name type="common">Dove tree</name>
    <dbReference type="NCBI Taxonomy" id="16924"/>
    <lineage>
        <taxon>Eukaryota</taxon>
        <taxon>Viridiplantae</taxon>
        <taxon>Streptophyta</taxon>
        <taxon>Embryophyta</taxon>
        <taxon>Tracheophyta</taxon>
        <taxon>Spermatophyta</taxon>
        <taxon>Magnoliopsida</taxon>
        <taxon>eudicotyledons</taxon>
        <taxon>Gunneridae</taxon>
        <taxon>Pentapetalae</taxon>
        <taxon>asterids</taxon>
        <taxon>Cornales</taxon>
        <taxon>Nyssaceae</taxon>
        <taxon>Davidia</taxon>
    </lineage>
</organism>
<dbReference type="EMBL" id="GHES01020968">
    <property type="protein sequence ID" value="MPA51527.1"/>
    <property type="molecule type" value="Transcribed_RNA"/>
</dbReference>
<evidence type="ECO:0000256" key="1">
    <source>
        <dbReference type="ARBA" id="ARBA00001947"/>
    </source>
</evidence>
<comment type="catalytic activity">
    <reaction evidence="6">
        <text>hydrogencarbonate + H(+) = CO2 + H2O</text>
        <dbReference type="Rhea" id="RHEA:10748"/>
        <dbReference type="ChEBI" id="CHEBI:15377"/>
        <dbReference type="ChEBI" id="CHEBI:15378"/>
        <dbReference type="ChEBI" id="CHEBI:16526"/>
        <dbReference type="ChEBI" id="CHEBI:17544"/>
        <dbReference type="EC" id="4.2.1.1"/>
    </reaction>
</comment>
<keyword evidence="6" id="KW-0732">Signal</keyword>
<dbReference type="Gene3D" id="3.10.200.10">
    <property type="entry name" value="Alpha carbonic anhydrase"/>
    <property type="match status" value="1"/>
</dbReference>
<name>A0A5B7A4H8_DAVIN</name>
<evidence type="ECO:0000259" key="7">
    <source>
        <dbReference type="PROSITE" id="PS51144"/>
    </source>
</evidence>
<dbReference type="EC" id="4.2.1.1" evidence="2 6"/>
<evidence type="ECO:0000256" key="6">
    <source>
        <dbReference type="RuleBase" id="RU367011"/>
    </source>
</evidence>
<dbReference type="AlphaFoldDB" id="A0A5B7A4H8"/>
<dbReference type="PROSITE" id="PS51144">
    <property type="entry name" value="ALPHA_CA_2"/>
    <property type="match status" value="1"/>
</dbReference>
<dbReference type="CDD" id="cd03124">
    <property type="entry name" value="alpha_CA_prokaryotic_like"/>
    <property type="match status" value="1"/>
</dbReference>
<evidence type="ECO:0000256" key="3">
    <source>
        <dbReference type="ARBA" id="ARBA00022723"/>
    </source>
</evidence>
<dbReference type="PANTHER" id="PTHR18952">
    <property type="entry name" value="CARBONIC ANHYDRASE"/>
    <property type="match status" value="1"/>
</dbReference>
<evidence type="ECO:0000313" key="8">
    <source>
        <dbReference type="EMBL" id="MPA51527.1"/>
    </source>
</evidence>
<comment type="similarity">
    <text evidence="6">Belongs to the alpha-carbonic anhydrase family.</text>
</comment>
<gene>
    <name evidence="8" type="ORF">Din_020968</name>
    <name evidence="9" type="ORF">Din_020969</name>
</gene>
<evidence type="ECO:0000313" key="9">
    <source>
        <dbReference type="EMBL" id="MPA51528.1"/>
    </source>
</evidence>
<dbReference type="GO" id="GO:0006730">
    <property type="term" value="P:one-carbon metabolic process"/>
    <property type="evidence" value="ECO:0007669"/>
    <property type="project" value="TreeGrafter"/>
</dbReference>
<feature type="signal peptide" evidence="6">
    <location>
        <begin position="1"/>
        <end position="23"/>
    </location>
</feature>
<comment type="function">
    <text evidence="6">Reversible hydration of carbon dioxide.</text>
</comment>